<dbReference type="Gene3D" id="2.102.10.10">
    <property type="entry name" value="Rieske [2Fe-2S] iron-sulphur domain"/>
    <property type="match status" value="1"/>
</dbReference>
<evidence type="ECO:0000256" key="10">
    <source>
        <dbReference type="ARBA" id="ARBA00022723"/>
    </source>
</evidence>
<keyword evidence="8 21" id="KW-0812">Transmembrane</keyword>
<feature type="transmembrane region" description="Helical" evidence="21">
    <location>
        <begin position="110"/>
        <end position="130"/>
    </location>
</feature>
<dbReference type="GO" id="GO:0046872">
    <property type="term" value="F:metal ion binding"/>
    <property type="evidence" value="ECO:0007669"/>
    <property type="project" value="UniProtKB-KW"/>
</dbReference>
<dbReference type="AlphaFoldDB" id="A0A399G0A7"/>
<evidence type="ECO:0000256" key="12">
    <source>
        <dbReference type="ARBA" id="ARBA00022989"/>
    </source>
</evidence>
<evidence type="ECO:0000256" key="20">
    <source>
        <dbReference type="SAM" id="MobiDB-lite"/>
    </source>
</evidence>
<keyword evidence="5" id="KW-0813">Transport</keyword>
<evidence type="ECO:0000256" key="8">
    <source>
        <dbReference type="ARBA" id="ARBA00022692"/>
    </source>
</evidence>
<dbReference type="InterPro" id="IPR017941">
    <property type="entry name" value="Rieske_2Fe-2S"/>
</dbReference>
<accession>A0A399G0A7</accession>
<feature type="region of interest" description="Disordered" evidence="20">
    <location>
        <begin position="1"/>
        <end position="45"/>
    </location>
</feature>
<evidence type="ECO:0000256" key="16">
    <source>
        <dbReference type="ARBA" id="ARBA00023136"/>
    </source>
</evidence>
<evidence type="ECO:0000256" key="21">
    <source>
        <dbReference type="SAM" id="Phobius"/>
    </source>
</evidence>
<dbReference type="KEGG" id="thao:NI17_002480"/>
<keyword evidence="16 21" id="KW-0472">Membrane</keyword>
<comment type="subcellular location">
    <subcellularLocation>
        <location evidence="2">Cell membrane</location>
        <topology evidence="2">Multi-pass membrane protein</topology>
    </subcellularLocation>
</comment>
<dbReference type="GO" id="GO:0051537">
    <property type="term" value="F:2 iron, 2 sulfur cluster binding"/>
    <property type="evidence" value="ECO:0007669"/>
    <property type="project" value="UniProtKB-KW"/>
</dbReference>
<name>A0A399G0A7_9ACTN</name>
<feature type="compositionally biased region" description="Basic and acidic residues" evidence="20">
    <location>
        <begin position="1"/>
        <end position="21"/>
    </location>
</feature>
<dbReference type="InterPro" id="IPR036922">
    <property type="entry name" value="Rieske_2Fe-2S_sf"/>
</dbReference>
<dbReference type="GO" id="GO:0004497">
    <property type="term" value="F:monooxygenase activity"/>
    <property type="evidence" value="ECO:0007669"/>
    <property type="project" value="UniProtKB-ARBA"/>
</dbReference>
<evidence type="ECO:0000256" key="4">
    <source>
        <dbReference type="ARBA" id="ARBA00015816"/>
    </source>
</evidence>
<feature type="transmembrane region" description="Helical" evidence="21">
    <location>
        <begin position="180"/>
        <end position="199"/>
    </location>
</feature>
<keyword evidence="7" id="KW-0679">Respiratory chain</keyword>
<dbReference type="Pfam" id="PF00355">
    <property type="entry name" value="Rieske"/>
    <property type="match status" value="1"/>
</dbReference>
<proteinExistence type="inferred from homology"/>
<evidence type="ECO:0000256" key="13">
    <source>
        <dbReference type="ARBA" id="ARBA00023002"/>
    </source>
</evidence>
<evidence type="ECO:0000256" key="11">
    <source>
        <dbReference type="ARBA" id="ARBA00022982"/>
    </source>
</evidence>
<dbReference type="GO" id="GO:0016705">
    <property type="term" value="F:oxidoreductase activity, acting on paired donors, with incorporation or reduction of molecular oxygen"/>
    <property type="evidence" value="ECO:0007669"/>
    <property type="project" value="UniProtKB-ARBA"/>
</dbReference>
<dbReference type="SUPFAM" id="SSF50022">
    <property type="entry name" value="ISP domain"/>
    <property type="match status" value="1"/>
</dbReference>
<dbReference type="CDD" id="cd03467">
    <property type="entry name" value="Rieske"/>
    <property type="match status" value="1"/>
</dbReference>
<keyword evidence="17" id="KW-1015">Disulfide bond</keyword>
<evidence type="ECO:0000256" key="1">
    <source>
        <dbReference type="ARBA" id="ARBA00002494"/>
    </source>
</evidence>
<evidence type="ECO:0000256" key="18">
    <source>
        <dbReference type="ARBA" id="ARBA00029586"/>
    </source>
</evidence>
<evidence type="ECO:0000256" key="19">
    <source>
        <dbReference type="ARBA" id="ARBA00032409"/>
    </source>
</evidence>
<evidence type="ECO:0000256" key="2">
    <source>
        <dbReference type="ARBA" id="ARBA00004651"/>
    </source>
</evidence>
<evidence type="ECO:0000313" key="23">
    <source>
        <dbReference type="Proteomes" id="UP000265719"/>
    </source>
</evidence>
<keyword evidence="9" id="KW-0001">2Fe-2S</keyword>
<gene>
    <name evidence="22" type="ORF">NI17_002480</name>
</gene>
<keyword evidence="23" id="KW-1185">Reference proteome</keyword>
<dbReference type="RefSeq" id="WP_068689772.1">
    <property type="nucleotide sequence ID" value="NZ_CP063196.1"/>
</dbReference>
<keyword evidence="10" id="KW-0479">Metal-binding</keyword>
<evidence type="ECO:0000256" key="14">
    <source>
        <dbReference type="ARBA" id="ARBA00023004"/>
    </source>
</evidence>
<sequence>MTDNTNHHDAGSGADKPRERVIGTPSLSEGATLATATGDPHRRHEGPYLAEETHVRSEEMQRKGERMASLWFLVAFLAGIGFFVSYFSFAPLGEGQPSISDPGTTQVSNMLIGGTLALALFGIGAGMTVWSRRVLPHYEVSSPYDDLSSSEEDKGSFSEFFMRGAHESGFTRRPLMRRTLLLAMVPLGVAPVVLLRDMGPLPGDKLKNTLWADGRHIVVEGTTQRIRAEDLTTGGMISALPEPEDPEEGLSLDEQANTVIILIRMDPQDFEAGMSQQQLEWTYEGIVAYSKICTHVGCPAALYEPTTHRILCPCHQSTFDAANGAEVVFGPAHRPLPQLPIRVDDEGYLVAAGDFSAPVGPTFWDVGVED</sequence>
<keyword evidence="11" id="KW-0249">Electron transport</keyword>
<evidence type="ECO:0000256" key="9">
    <source>
        <dbReference type="ARBA" id="ARBA00022714"/>
    </source>
</evidence>
<evidence type="ECO:0000256" key="5">
    <source>
        <dbReference type="ARBA" id="ARBA00022448"/>
    </source>
</evidence>
<evidence type="ECO:0000256" key="7">
    <source>
        <dbReference type="ARBA" id="ARBA00022660"/>
    </source>
</evidence>
<evidence type="ECO:0000256" key="15">
    <source>
        <dbReference type="ARBA" id="ARBA00023014"/>
    </source>
</evidence>
<keyword evidence="15" id="KW-0411">Iron-sulfur</keyword>
<dbReference type="OrthoDB" id="9802613at2"/>
<organism evidence="22 23">
    <name type="scientific">Thermobifida halotolerans</name>
    <dbReference type="NCBI Taxonomy" id="483545"/>
    <lineage>
        <taxon>Bacteria</taxon>
        <taxon>Bacillati</taxon>
        <taxon>Actinomycetota</taxon>
        <taxon>Actinomycetes</taxon>
        <taxon>Streptosporangiales</taxon>
        <taxon>Nocardiopsidaceae</taxon>
        <taxon>Thermobifida</taxon>
    </lineage>
</organism>
<feature type="transmembrane region" description="Helical" evidence="21">
    <location>
        <begin position="70"/>
        <end position="90"/>
    </location>
</feature>
<keyword evidence="13" id="KW-0560">Oxidoreductase</keyword>
<dbReference type="PROSITE" id="PS51296">
    <property type="entry name" value="RIESKE"/>
    <property type="match status" value="1"/>
</dbReference>
<dbReference type="InterPro" id="IPR014349">
    <property type="entry name" value="Rieske_Fe-S_prot"/>
</dbReference>
<evidence type="ECO:0000256" key="6">
    <source>
        <dbReference type="ARBA" id="ARBA00022475"/>
    </source>
</evidence>
<keyword evidence="14" id="KW-0408">Iron</keyword>
<evidence type="ECO:0000313" key="22">
    <source>
        <dbReference type="EMBL" id="UOE20131.1"/>
    </source>
</evidence>
<dbReference type="PANTHER" id="PTHR10134">
    <property type="entry name" value="CYTOCHROME B-C1 COMPLEX SUBUNIT RIESKE, MITOCHONDRIAL"/>
    <property type="match status" value="1"/>
</dbReference>
<protein>
    <recommendedName>
        <fullName evidence="4">Cytochrome bc1 complex Rieske iron-sulfur subunit</fullName>
    </recommendedName>
    <alternativeName>
        <fullName evidence="18">Cytochrome bc1 reductase complex subunit QcrA</fullName>
    </alternativeName>
    <alternativeName>
        <fullName evidence="19">Rieske iron-sulfur protein</fullName>
    </alternativeName>
</protein>
<keyword evidence="6" id="KW-1003">Cell membrane</keyword>
<evidence type="ECO:0000256" key="17">
    <source>
        <dbReference type="ARBA" id="ARBA00023157"/>
    </source>
</evidence>
<reference evidence="22" key="1">
    <citation type="submission" date="2020-10" db="EMBL/GenBank/DDBJ databases">
        <title>De novo genome project of the cellulose decomposer Thermobifida halotolerans type strain.</title>
        <authorList>
            <person name="Nagy I."/>
            <person name="Horvath B."/>
            <person name="Kukolya J."/>
            <person name="Nagy I."/>
            <person name="Orsini M."/>
        </authorList>
    </citation>
    <scope>NUCLEOTIDE SEQUENCE</scope>
    <source>
        <strain evidence="22">DSM 44931</strain>
    </source>
</reference>
<comment type="function">
    <text evidence="1">Iron-sulfur subunit of the cytochrome bc1 complex, an essential component of the respiratory electron transport chain required for ATP synthesis. The bc1 complex catalyzes the oxidation of menaquinol and the reduction of cytochrome c in the respiratory chain. The bc1 complex operates through a Q-cycle mechanism that couples electron transfer to generation of the proton gradient that drives ATP synthesis.</text>
</comment>
<dbReference type="Pfam" id="PF19297">
    <property type="entry name" value="QcrA_N"/>
    <property type="match status" value="1"/>
</dbReference>
<dbReference type="InterPro" id="IPR045603">
    <property type="entry name" value="QcrA_N"/>
</dbReference>
<comment type="similarity">
    <text evidence="3">Belongs to the Rieske iron-sulfur protein family.</text>
</comment>
<dbReference type="GO" id="GO:0005886">
    <property type="term" value="C:plasma membrane"/>
    <property type="evidence" value="ECO:0007669"/>
    <property type="project" value="UniProtKB-SubCell"/>
</dbReference>
<keyword evidence="12 21" id="KW-1133">Transmembrane helix</keyword>
<dbReference type="Proteomes" id="UP000265719">
    <property type="component" value="Chromosome"/>
</dbReference>
<dbReference type="EMBL" id="CP063196">
    <property type="protein sequence ID" value="UOE20131.1"/>
    <property type="molecule type" value="Genomic_DNA"/>
</dbReference>
<evidence type="ECO:0000256" key="3">
    <source>
        <dbReference type="ARBA" id="ARBA00010651"/>
    </source>
</evidence>